<proteinExistence type="predicted"/>
<dbReference type="OrthoDB" id="700978at2"/>
<dbReference type="InterPro" id="IPR018644">
    <property type="entry name" value="DUF2071"/>
</dbReference>
<dbReference type="EMBL" id="PVMZ01000018">
    <property type="protein sequence ID" value="PRX16721.1"/>
    <property type="molecule type" value="Genomic_DNA"/>
</dbReference>
<keyword evidence="2" id="KW-1185">Reference proteome</keyword>
<organism evidence="1 2">
    <name type="scientific">Actinoplanes italicus</name>
    <dbReference type="NCBI Taxonomy" id="113567"/>
    <lineage>
        <taxon>Bacteria</taxon>
        <taxon>Bacillati</taxon>
        <taxon>Actinomycetota</taxon>
        <taxon>Actinomycetes</taxon>
        <taxon>Micromonosporales</taxon>
        <taxon>Micromonosporaceae</taxon>
        <taxon>Actinoplanes</taxon>
    </lineage>
</organism>
<dbReference type="RefSeq" id="WP_146169408.1">
    <property type="nucleotide sequence ID" value="NZ_BOMO01000066.1"/>
</dbReference>
<comment type="caution">
    <text evidence="1">The sequence shown here is derived from an EMBL/GenBank/DDBJ whole genome shotgun (WGS) entry which is preliminary data.</text>
</comment>
<evidence type="ECO:0000313" key="1">
    <source>
        <dbReference type="EMBL" id="PRX16721.1"/>
    </source>
</evidence>
<dbReference type="AlphaFoldDB" id="A0A2T0K1P9"/>
<evidence type="ECO:0000313" key="2">
    <source>
        <dbReference type="Proteomes" id="UP000239415"/>
    </source>
</evidence>
<name>A0A2T0K1P9_9ACTN</name>
<accession>A0A2T0K1P9</accession>
<protein>
    <submittedName>
        <fullName evidence="1">Uncharacterized protein DUF2071</fullName>
    </submittedName>
</protein>
<sequence>MRVRRTAAAAGVVGLAVTAEVLLRRRRPRTAHGRYADWVHPGSPAAGPLQALADSPTAGPLQALADSLAARPLQALADSLAARPLQALANSRAARAAAEALPVPPMVSDITDVVYVNYLVPAARLLPLVPEGLRLQRIGPDGEQAVFTFLTYRHGHLGPPILGRLRRILPSPVQTNWRIYVHDPHTGHDGVHFVTTAVDRAAHALGGRLFCEALPMHLLRRAAVERADEATVRLRLDPGIGSAPDADAVLTFAPEPAGGPWRSAFGTYQDMLRYVVHQDRALSVQPWHRRITRQEIRLGLTPADCHPLAGSVRSRSARAIVGDAEPFSFHVPRVTLRFDSEEYHVLRP</sequence>
<gene>
    <name evidence="1" type="ORF">CLV67_11852</name>
</gene>
<reference evidence="1 2" key="1">
    <citation type="submission" date="2018-03" db="EMBL/GenBank/DDBJ databases">
        <title>Genomic Encyclopedia of Archaeal and Bacterial Type Strains, Phase II (KMG-II): from individual species to whole genera.</title>
        <authorList>
            <person name="Goeker M."/>
        </authorList>
    </citation>
    <scope>NUCLEOTIDE SEQUENCE [LARGE SCALE GENOMIC DNA]</scope>
    <source>
        <strain evidence="1 2">DSM 43146</strain>
    </source>
</reference>
<dbReference type="Pfam" id="PF09844">
    <property type="entry name" value="DUF2071"/>
    <property type="match status" value="1"/>
</dbReference>
<dbReference type="Proteomes" id="UP000239415">
    <property type="component" value="Unassembled WGS sequence"/>
</dbReference>